<dbReference type="PANTHER" id="PTHR11848:SF298">
    <property type="entry name" value="DAWDLE, ISOFORM A"/>
    <property type="match status" value="1"/>
</dbReference>
<dbReference type="AlphaFoldDB" id="A0A9N9WJU5"/>
<dbReference type="GO" id="GO:0008083">
    <property type="term" value="F:growth factor activity"/>
    <property type="evidence" value="ECO:0007669"/>
    <property type="project" value="UniProtKB-KW"/>
</dbReference>
<dbReference type="PRINTS" id="PR00669">
    <property type="entry name" value="INHIBINA"/>
</dbReference>
<keyword evidence="12" id="KW-1185">Reference proteome</keyword>
<dbReference type="SUPFAM" id="SSF57501">
    <property type="entry name" value="Cystine-knot cytokines"/>
    <property type="match status" value="1"/>
</dbReference>
<dbReference type="Gene3D" id="2.10.90.10">
    <property type="entry name" value="Cystine-knot cytokines"/>
    <property type="match status" value="1"/>
</dbReference>
<evidence type="ECO:0000256" key="8">
    <source>
        <dbReference type="RuleBase" id="RU000354"/>
    </source>
</evidence>
<dbReference type="InterPro" id="IPR029034">
    <property type="entry name" value="Cystine-knot_cytokine"/>
</dbReference>
<evidence type="ECO:0000256" key="6">
    <source>
        <dbReference type="ARBA" id="ARBA00023157"/>
    </source>
</evidence>
<dbReference type="FunFam" id="2.10.90.10:FF:000005">
    <property type="entry name" value="Inhibin beta A chain"/>
    <property type="match status" value="1"/>
</dbReference>
<accession>A0A9N9WJU5</accession>
<dbReference type="EMBL" id="OU893339">
    <property type="protein sequence ID" value="CAG9796035.1"/>
    <property type="molecule type" value="Genomic_DNA"/>
</dbReference>
<proteinExistence type="inferred from homology"/>
<reference evidence="11" key="1">
    <citation type="submission" date="2021-12" db="EMBL/GenBank/DDBJ databases">
        <authorList>
            <person name="King R."/>
        </authorList>
    </citation>
    <scope>NUCLEOTIDE SEQUENCE</scope>
</reference>
<evidence type="ECO:0000256" key="7">
    <source>
        <dbReference type="ARBA" id="ARBA00023180"/>
    </source>
</evidence>
<dbReference type="InterPro" id="IPR017948">
    <property type="entry name" value="TGFb_CS"/>
</dbReference>
<dbReference type="GO" id="GO:0005615">
    <property type="term" value="C:extracellular space"/>
    <property type="evidence" value="ECO:0007669"/>
    <property type="project" value="TreeGrafter"/>
</dbReference>
<sequence>MSLPRVTVITFLVITLLSLECEMLGMCAGCASGDLSVAELTEVRLAFVKHQILKKLRLSKKPVVGLPVNSLPMPVAQGQTLNEGTEQPPEFDDYYGRTEQKIIFPVEGGCLTSGRYPFKCMQFELPPDVEPEEVTVVELWFYKERDPLDEYNQTFVISEAAHWDSQQQFKKTKPIAIKETSIGEGWVRVELAWAVRVWLEEREAKHTLHVACRTCQLRRAPISFHKKHRPFLVLYTKYAGKRRRGRALECGATTSECCREHLFVSFKDLGWDDWIIRPAGYHAYFCKGTCSPISAVTIDNSYHHNIIRKYFYTVSNEKRIEFNPCCAPTTFSSLQLLYVDSNNTVTQKTLPNMVVETCGCM</sequence>
<feature type="signal peptide" evidence="9">
    <location>
        <begin position="1"/>
        <end position="21"/>
    </location>
</feature>
<feature type="domain" description="TGF-beta family profile" evidence="10">
    <location>
        <begin position="241"/>
        <end position="361"/>
    </location>
</feature>
<dbReference type="Gene3D" id="2.60.120.970">
    <property type="match status" value="1"/>
</dbReference>
<evidence type="ECO:0000256" key="1">
    <source>
        <dbReference type="ARBA" id="ARBA00004613"/>
    </source>
</evidence>
<dbReference type="SMART" id="SM00204">
    <property type="entry name" value="TGFB"/>
    <property type="match status" value="1"/>
</dbReference>
<dbReference type="InterPro" id="IPR015615">
    <property type="entry name" value="TGF-beta-rel"/>
</dbReference>
<dbReference type="PROSITE" id="PS51362">
    <property type="entry name" value="TGF_BETA_2"/>
    <property type="match status" value="1"/>
</dbReference>
<dbReference type="CDD" id="cd13752">
    <property type="entry name" value="TGF_beta_INHB"/>
    <property type="match status" value="1"/>
</dbReference>
<evidence type="ECO:0000256" key="3">
    <source>
        <dbReference type="ARBA" id="ARBA00022525"/>
    </source>
</evidence>
<evidence type="ECO:0000313" key="12">
    <source>
        <dbReference type="Proteomes" id="UP001153714"/>
    </source>
</evidence>
<dbReference type="Proteomes" id="UP001153714">
    <property type="component" value="Chromosome 8"/>
</dbReference>
<dbReference type="GO" id="GO:0005125">
    <property type="term" value="F:cytokine activity"/>
    <property type="evidence" value="ECO:0007669"/>
    <property type="project" value="TreeGrafter"/>
</dbReference>
<keyword evidence="5 8" id="KW-0339">Growth factor</keyword>
<protein>
    <recommendedName>
        <fullName evidence="10">TGF-beta family profile domain-containing protein</fullName>
    </recommendedName>
</protein>
<dbReference type="PROSITE" id="PS00250">
    <property type="entry name" value="TGF_BETA_1"/>
    <property type="match status" value="1"/>
</dbReference>
<dbReference type="OrthoDB" id="6516235at2759"/>
<evidence type="ECO:0000256" key="4">
    <source>
        <dbReference type="ARBA" id="ARBA00022729"/>
    </source>
</evidence>
<comment type="subcellular location">
    <subcellularLocation>
        <location evidence="1">Secreted</location>
    </subcellularLocation>
</comment>
<comment type="similarity">
    <text evidence="2 8">Belongs to the TGF-beta family.</text>
</comment>
<feature type="chain" id="PRO_5040146272" description="TGF-beta family profile domain-containing protein" evidence="9">
    <location>
        <begin position="22"/>
        <end position="361"/>
    </location>
</feature>
<evidence type="ECO:0000256" key="5">
    <source>
        <dbReference type="ARBA" id="ARBA00023030"/>
    </source>
</evidence>
<keyword evidence="6" id="KW-1015">Disulfide bond</keyword>
<evidence type="ECO:0000256" key="9">
    <source>
        <dbReference type="SAM" id="SignalP"/>
    </source>
</evidence>
<dbReference type="Pfam" id="PF00019">
    <property type="entry name" value="TGF_beta"/>
    <property type="match status" value="1"/>
</dbReference>
<keyword evidence="4 9" id="KW-0732">Signal</keyword>
<dbReference type="InterPro" id="IPR001839">
    <property type="entry name" value="TGF-b_C"/>
</dbReference>
<keyword evidence="3" id="KW-0964">Secreted</keyword>
<name>A0A9N9WJU5_9NEOP</name>
<evidence type="ECO:0000259" key="10">
    <source>
        <dbReference type="PROSITE" id="PS51362"/>
    </source>
</evidence>
<evidence type="ECO:0000313" key="11">
    <source>
        <dbReference type="EMBL" id="CAG9796035.1"/>
    </source>
</evidence>
<evidence type="ECO:0000256" key="2">
    <source>
        <dbReference type="ARBA" id="ARBA00006656"/>
    </source>
</evidence>
<keyword evidence="7" id="KW-0325">Glycoprotein</keyword>
<gene>
    <name evidence="11" type="ORF">DIATSA_LOCUS13260</name>
</gene>
<reference evidence="11" key="2">
    <citation type="submission" date="2022-10" db="EMBL/GenBank/DDBJ databases">
        <authorList>
            <consortium name="ENA_rothamsted_submissions"/>
            <consortium name="culmorum"/>
            <person name="King R."/>
        </authorList>
    </citation>
    <scope>NUCLEOTIDE SEQUENCE</scope>
</reference>
<dbReference type="PANTHER" id="PTHR11848">
    <property type="entry name" value="TGF-BETA FAMILY"/>
    <property type="match status" value="1"/>
</dbReference>
<organism evidence="11 12">
    <name type="scientific">Diatraea saccharalis</name>
    <name type="common">sugarcane borer</name>
    <dbReference type="NCBI Taxonomy" id="40085"/>
    <lineage>
        <taxon>Eukaryota</taxon>
        <taxon>Metazoa</taxon>
        <taxon>Ecdysozoa</taxon>
        <taxon>Arthropoda</taxon>
        <taxon>Hexapoda</taxon>
        <taxon>Insecta</taxon>
        <taxon>Pterygota</taxon>
        <taxon>Neoptera</taxon>
        <taxon>Endopterygota</taxon>
        <taxon>Lepidoptera</taxon>
        <taxon>Glossata</taxon>
        <taxon>Ditrysia</taxon>
        <taxon>Pyraloidea</taxon>
        <taxon>Crambidae</taxon>
        <taxon>Crambinae</taxon>
        <taxon>Diatraea</taxon>
    </lineage>
</organism>